<sequence length="191" mass="21271">MAPRQARVDVSSKAGTGLSALEPIDKSPFRLAANPGFIWLTVSLVWLFSLLPWRMWQPAPDLLLLVIAYWCLNEPGRVGMVVAFCFGLLMDVHDGSLLGVQALTYTLAAYGTLLLSRRLQRFNSVVQCIHMLPVFVVAKSASRLIEGWLAGEWLGWSWLWSAILMALLWPLADVLLQMPQRRHEEGDGGAV</sequence>
<evidence type="ECO:0000256" key="5">
    <source>
        <dbReference type="ARBA" id="ARBA00022960"/>
    </source>
</evidence>
<keyword evidence="6 8" id="KW-1133">Transmembrane helix</keyword>
<proteinExistence type="inferred from homology"/>
<evidence type="ECO:0000256" key="8">
    <source>
        <dbReference type="SAM" id="Phobius"/>
    </source>
</evidence>
<feature type="transmembrane region" description="Helical" evidence="8">
    <location>
        <begin position="62"/>
        <end position="89"/>
    </location>
</feature>
<keyword evidence="4 8" id="KW-0812">Transmembrane</keyword>
<feature type="transmembrane region" description="Helical" evidence="8">
    <location>
        <begin position="36"/>
        <end position="55"/>
    </location>
</feature>
<dbReference type="Pfam" id="PF04093">
    <property type="entry name" value="MreD"/>
    <property type="match status" value="1"/>
</dbReference>
<evidence type="ECO:0000313" key="10">
    <source>
        <dbReference type="Proteomes" id="UP001232156"/>
    </source>
</evidence>
<evidence type="ECO:0000256" key="7">
    <source>
        <dbReference type="ARBA" id="ARBA00023136"/>
    </source>
</evidence>
<dbReference type="PANTHER" id="PTHR37484">
    <property type="entry name" value="ROD SHAPE-DETERMINING PROTEIN MRED"/>
    <property type="match status" value="1"/>
</dbReference>
<dbReference type="Proteomes" id="UP001232156">
    <property type="component" value="Unassembled WGS sequence"/>
</dbReference>
<protein>
    <submittedName>
        <fullName evidence="9">Rod shape-determining protein MreD</fullName>
    </submittedName>
</protein>
<keyword evidence="7 8" id="KW-0472">Membrane</keyword>
<name>A0ABU1D407_9BURK</name>
<dbReference type="InterPro" id="IPR007227">
    <property type="entry name" value="Cell_shape_determining_MreD"/>
</dbReference>
<evidence type="ECO:0000256" key="1">
    <source>
        <dbReference type="ARBA" id="ARBA00004651"/>
    </source>
</evidence>
<feature type="transmembrane region" description="Helical" evidence="8">
    <location>
        <begin position="153"/>
        <end position="172"/>
    </location>
</feature>
<gene>
    <name evidence="9" type="primary">mreD</name>
    <name evidence="9" type="ORF">Q8947_04160</name>
</gene>
<comment type="similarity">
    <text evidence="2">Belongs to the MreD family.</text>
</comment>
<comment type="caution">
    <text evidence="9">The sequence shown here is derived from an EMBL/GenBank/DDBJ whole genome shotgun (WGS) entry which is preliminary data.</text>
</comment>
<dbReference type="InterPro" id="IPR026034">
    <property type="entry name" value="MreD_proteobac"/>
</dbReference>
<evidence type="ECO:0000256" key="2">
    <source>
        <dbReference type="ARBA" id="ARBA00007776"/>
    </source>
</evidence>
<keyword evidence="5" id="KW-0133">Cell shape</keyword>
<evidence type="ECO:0000256" key="4">
    <source>
        <dbReference type="ARBA" id="ARBA00022692"/>
    </source>
</evidence>
<comment type="subcellular location">
    <subcellularLocation>
        <location evidence="1">Cell membrane</location>
        <topology evidence="1">Multi-pass membrane protein</topology>
    </subcellularLocation>
</comment>
<accession>A0ABU1D407</accession>
<feature type="transmembrane region" description="Helical" evidence="8">
    <location>
        <begin position="95"/>
        <end position="115"/>
    </location>
</feature>
<keyword evidence="10" id="KW-1185">Reference proteome</keyword>
<dbReference type="EMBL" id="JAUZQE010000006">
    <property type="protein sequence ID" value="MDR4125180.1"/>
    <property type="molecule type" value="Genomic_DNA"/>
</dbReference>
<organism evidence="9 10">
    <name type="scientific">Yanghanlia caeni</name>
    <dbReference type="NCBI Taxonomy" id="3064283"/>
    <lineage>
        <taxon>Bacteria</taxon>
        <taxon>Pseudomonadati</taxon>
        <taxon>Pseudomonadota</taxon>
        <taxon>Betaproteobacteria</taxon>
        <taxon>Burkholderiales</taxon>
        <taxon>Alcaligenaceae</taxon>
        <taxon>Yanghanlia</taxon>
    </lineage>
</organism>
<evidence type="ECO:0000313" key="9">
    <source>
        <dbReference type="EMBL" id="MDR4125180.1"/>
    </source>
</evidence>
<evidence type="ECO:0000256" key="3">
    <source>
        <dbReference type="ARBA" id="ARBA00022475"/>
    </source>
</evidence>
<reference evidence="9 10" key="1">
    <citation type="submission" date="2023-08" db="EMBL/GenBank/DDBJ databases">
        <title>Alcaligenaceae gen. nov., a novel taxon isolated from the sludge of Yixing Pesticide Factory.</title>
        <authorList>
            <person name="Ruan L."/>
        </authorList>
    </citation>
    <scope>NUCLEOTIDE SEQUENCE [LARGE SCALE GENOMIC DNA]</scope>
    <source>
        <strain evidence="9 10">LG-2</strain>
    </source>
</reference>
<keyword evidence="3" id="KW-1003">Cell membrane</keyword>
<dbReference type="NCBIfam" id="TIGR03426">
    <property type="entry name" value="shape_MreD"/>
    <property type="match status" value="1"/>
</dbReference>
<dbReference type="RefSeq" id="WP_165278420.1">
    <property type="nucleotide sequence ID" value="NZ_JAUZQE010000006.1"/>
</dbReference>
<dbReference type="PANTHER" id="PTHR37484:SF1">
    <property type="entry name" value="ROD SHAPE-DETERMINING PROTEIN MRED"/>
    <property type="match status" value="1"/>
</dbReference>
<dbReference type="PIRSF" id="PIRSF018472">
    <property type="entry name" value="MreD_proteobac"/>
    <property type="match status" value="1"/>
</dbReference>
<evidence type="ECO:0000256" key="6">
    <source>
        <dbReference type="ARBA" id="ARBA00022989"/>
    </source>
</evidence>